<keyword evidence="3" id="KW-1185">Reference proteome</keyword>
<accession>A0AAW1DE13</accession>
<name>A0AAW1DE13_9HEMI</name>
<organism evidence="2 3">
    <name type="scientific">Rhynocoris fuscipes</name>
    <dbReference type="NCBI Taxonomy" id="488301"/>
    <lineage>
        <taxon>Eukaryota</taxon>
        <taxon>Metazoa</taxon>
        <taxon>Ecdysozoa</taxon>
        <taxon>Arthropoda</taxon>
        <taxon>Hexapoda</taxon>
        <taxon>Insecta</taxon>
        <taxon>Pterygota</taxon>
        <taxon>Neoptera</taxon>
        <taxon>Paraneoptera</taxon>
        <taxon>Hemiptera</taxon>
        <taxon>Heteroptera</taxon>
        <taxon>Panheteroptera</taxon>
        <taxon>Cimicomorpha</taxon>
        <taxon>Reduviidae</taxon>
        <taxon>Harpactorinae</taxon>
        <taxon>Harpactorini</taxon>
        <taxon>Rhynocoris</taxon>
    </lineage>
</organism>
<reference evidence="2 3" key="1">
    <citation type="submission" date="2022-12" db="EMBL/GenBank/DDBJ databases">
        <title>Chromosome-level genome assembly of true bugs.</title>
        <authorList>
            <person name="Ma L."/>
            <person name="Li H."/>
        </authorList>
    </citation>
    <scope>NUCLEOTIDE SEQUENCE [LARGE SCALE GENOMIC DNA]</scope>
    <source>
        <strain evidence="2">Lab_2022b</strain>
    </source>
</reference>
<evidence type="ECO:0000313" key="2">
    <source>
        <dbReference type="EMBL" id="KAK9508358.1"/>
    </source>
</evidence>
<protein>
    <submittedName>
        <fullName evidence="2">Uncharacterized protein</fullName>
    </submittedName>
</protein>
<comment type="caution">
    <text evidence="2">The sequence shown here is derived from an EMBL/GenBank/DDBJ whole genome shotgun (WGS) entry which is preliminary data.</text>
</comment>
<dbReference type="EMBL" id="JAPXFL010000003">
    <property type="protein sequence ID" value="KAK9508358.1"/>
    <property type="molecule type" value="Genomic_DNA"/>
</dbReference>
<evidence type="ECO:0000256" key="1">
    <source>
        <dbReference type="SAM" id="Coils"/>
    </source>
</evidence>
<proteinExistence type="predicted"/>
<sequence length="359" mass="42543">MAERNDNIDYLKKKIEILQQERDCAIEMWNLAELVADKSKEEIKLLSSNSAIEILQNEIEDIKRDYSDAINLLDNKVNTLERELKICKESRNEILEENKLINKKLEAEIEKHQKLETFLKDANDKIVGLEKALEESYYRLKESEDREKLARDRVRDALESLQESMEHNDALEEEKQKLEENLSEKVNEIHIKSLREIDSVKTQLNRKIENLSEQLQCEILEKNKVNLECESLKSELRLKIEELQMKNKSLINELNELRIQRQNEAAMFGDERNSLRRQLGNLQTELESALLQLRDKQQAPCHECMELQEHIERFSLLCKKWEEAASSVTLNFEKYAQETKQFYQLQEKAYHLQNDLEHT</sequence>
<feature type="coiled-coil region" evidence="1">
    <location>
        <begin position="154"/>
        <end position="299"/>
    </location>
</feature>
<dbReference type="AlphaFoldDB" id="A0AAW1DE13"/>
<evidence type="ECO:0000313" key="3">
    <source>
        <dbReference type="Proteomes" id="UP001461498"/>
    </source>
</evidence>
<dbReference type="Proteomes" id="UP001461498">
    <property type="component" value="Unassembled WGS sequence"/>
</dbReference>
<feature type="coiled-coil region" evidence="1">
    <location>
        <begin position="1"/>
        <end position="122"/>
    </location>
</feature>
<keyword evidence="1" id="KW-0175">Coiled coil</keyword>
<gene>
    <name evidence="2" type="ORF">O3M35_005941</name>
</gene>